<dbReference type="RefSeq" id="WP_063186552.1">
    <property type="nucleotide sequence ID" value="NZ_LQRA01000088.1"/>
</dbReference>
<dbReference type="GO" id="GO:0071972">
    <property type="term" value="F:peptidoglycan L,D-transpeptidase activity"/>
    <property type="evidence" value="ECO:0007669"/>
    <property type="project" value="TreeGrafter"/>
</dbReference>
<evidence type="ECO:0008006" key="9">
    <source>
        <dbReference type="Google" id="ProtNLM"/>
    </source>
</evidence>
<feature type="domain" description="NTF2-like N-terminal transpeptidase" evidence="6">
    <location>
        <begin position="33"/>
        <end position="150"/>
    </location>
</feature>
<dbReference type="Gene3D" id="3.10.450.100">
    <property type="entry name" value="NTF2-like, domain 1"/>
    <property type="match status" value="1"/>
</dbReference>
<evidence type="ECO:0000256" key="3">
    <source>
        <dbReference type="ARBA" id="ARBA00023136"/>
    </source>
</evidence>
<dbReference type="PANTHER" id="PTHR30627:SF25">
    <property type="entry name" value="PENICILLIN-BINDING PROTEIN 3"/>
    <property type="match status" value="1"/>
</dbReference>
<evidence type="ECO:0000313" key="7">
    <source>
        <dbReference type="EMBL" id="KZE73700.1"/>
    </source>
</evidence>
<dbReference type="InterPro" id="IPR005311">
    <property type="entry name" value="PBP_dimer"/>
</dbReference>
<dbReference type="AlphaFoldDB" id="A0A163UR45"/>
<dbReference type="GO" id="GO:0005886">
    <property type="term" value="C:plasma membrane"/>
    <property type="evidence" value="ECO:0007669"/>
    <property type="project" value="TreeGrafter"/>
</dbReference>
<evidence type="ECO:0000259" key="4">
    <source>
        <dbReference type="Pfam" id="PF00905"/>
    </source>
</evidence>
<name>A0A163UR45_9BACL</name>
<comment type="subcellular location">
    <subcellularLocation>
        <location evidence="1">Membrane</location>
    </subcellularLocation>
</comment>
<reference evidence="8" key="1">
    <citation type="submission" date="2016-01" db="EMBL/GenBank/DDBJ databases">
        <title>Draft genome of Chromobacterium sp. F49.</title>
        <authorList>
            <person name="Hong K.W."/>
        </authorList>
    </citation>
    <scope>NUCLEOTIDE SEQUENCE [LARGE SCALE GENOMIC DNA]</scope>
    <source>
        <strain evidence="8">M63</strain>
    </source>
</reference>
<keyword evidence="3" id="KW-0472">Membrane</keyword>
<evidence type="ECO:0000259" key="5">
    <source>
        <dbReference type="Pfam" id="PF03717"/>
    </source>
</evidence>
<gene>
    <name evidence="7" type="ORF">AV654_03745</name>
</gene>
<dbReference type="Pfam" id="PF03717">
    <property type="entry name" value="PBP_dimer"/>
    <property type="match status" value="1"/>
</dbReference>
<dbReference type="InterPro" id="IPR036138">
    <property type="entry name" value="PBP_dimer_sf"/>
</dbReference>
<dbReference type="Pfam" id="PF05223">
    <property type="entry name" value="MecA_N"/>
    <property type="match status" value="1"/>
</dbReference>
<dbReference type="GO" id="GO:0008658">
    <property type="term" value="F:penicillin binding"/>
    <property type="evidence" value="ECO:0007669"/>
    <property type="project" value="InterPro"/>
</dbReference>
<dbReference type="eggNOG" id="COG0768">
    <property type="taxonomic scope" value="Bacteria"/>
</dbReference>
<dbReference type="PANTHER" id="PTHR30627">
    <property type="entry name" value="PEPTIDOGLYCAN D,D-TRANSPEPTIDASE"/>
    <property type="match status" value="1"/>
</dbReference>
<comment type="similarity">
    <text evidence="2">Belongs to the transpeptidase family.</text>
</comment>
<dbReference type="SUPFAM" id="SSF56519">
    <property type="entry name" value="Penicillin binding protein dimerisation domain"/>
    <property type="match status" value="1"/>
</dbReference>
<dbReference type="Gene3D" id="3.90.1310.10">
    <property type="entry name" value="Penicillin-binding protein 2a (Domain 2)"/>
    <property type="match status" value="1"/>
</dbReference>
<proteinExistence type="inferred from homology"/>
<dbReference type="GO" id="GO:0046677">
    <property type="term" value="P:response to antibiotic"/>
    <property type="evidence" value="ECO:0007669"/>
    <property type="project" value="InterPro"/>
</dbReference>
<dbReference type="SUPFAM" id="SSF56601">
    <property type="entry name" value="beta-lactamase/transpeptidase-like"/>
    <property type="match status" value="1"/>
</dbReference>
<evidence type="ECO:0000256" key="1">
    <source>
        <dbReference type="ARBA" id="ARBA00004370"/>
    </source>
</evidence>
<evidence type="ECO:0000313" key="8">
    <source>
        <dbReference type="Proteomes" id="UP000076563"/>
    </source>
</evidence>
<dbReference type="InterPro" id="IPR032710">
    <property type="entry name" value="NTF2-like_dom_sf"/>
</dbReference>
<dbReference type="GO" id="GO:0071555">
    <property type="term" value="P:cell wall organization"/>
    <property type="evidence" value="ECO:0007669"/>
    <property type="project" value="TreeGrafter"/>
</dbReference>
<keyword evidence="8" id="KW-1185">Reference proteome</keyword>
<dbReference type="STRING" id="1007103.GCA_000213315_03680"/>
<organism evidence="7 8">
    <name type="scientific">Paenibacillus elgii</name>
    <dbReference type="NCBI Taxonomy" id="189691"/>
    <lineage>
        <taxon>Bacteria</taxon>
        <taxon>Bacillati</taxon>
        <taxon>Bacillota</taxon>
        <taxon>Bacilli</taxon>
        <taxon>Bacillales</taxon>
        <taxon>Paenibacillaceae</taxon>
        <taxon>Paenibacillus</taxon>
    </lineage>
</organism>
<dbReference type="InterPro" id="IPR012338">
    <property type="entry name" value="Beta-lactam/transpept-like"/>
</dbReference>
<dbReference type="OrthoDB" id="9766847at2"/>
<dbReference type="InterPro" id="IPR007887">
    <property type="entry name" value="MecA_N"/>
</dbReference>
<comment type="caution">
    <text evidence="7">The sequence shown here is derived from an EMBL/GenBank/DDBJ whole genome shotgun (WGS) entry which is preliminary data.</text>
</comment>
<evidence type="ECO:0000256" key="2">
    <source>
        <dbReference type="ARBA" id="ARBA00007171"/>
    </source>
</evidence>
<feature type="domain" description="Penicillin-binding protein transpeptidase" evidence="4">
    <location>
        <begin position="357"/>
        <end position="658"/>
    </location>
</feature>
<dbReference type="Gene3D" id="3.40.710.10">
    <property type="entry name" value="DD-peptidase/beta-lactamase superfamily"/>
    <property type="match status" value="1"/>
</dbReference>
<dbReference type="Gene3D" id="3.30.1390.30">
    <property type="entry name" value="Penicillin-binding protein 2a, domain 3"/>
    <property type="match status" value="1"/>
</dbReference>
<dbReference type="InterPro" id="IPR050515">
    <property type="entry name" value="Beta-lactam/transpept"/>
</dbReference>
<dbReference type="InterPro" id="IPR001460">
    <property type="entry name" value="PCN-bd_Tpept"/>
</dbReference>
<feature type="domain" description="Penicillin-binding protein dimerisation" evidence="5">
    <location>
        <begin position="157"/>
        <end position="320"/>
    </location>
</feature>
<dbReference type="SUPFAM" id="SSF54427">
    <property type="entry name" value="NTF2-like"/>
    <property type="match status" value="1"/>
</dbReference>
<dbReference type="Proteomes" id="UP000076563">
    <property type="component" value="Unassembled WGS sequence"/>
</dbReference>
<dbReference type="Pfam" id="PF00905">
    <property type="entry name" value="Transpeptidase"/>
    <property type="match status" value="1"/>
</dbReference>
<protein>
    <recommendedName>
        <fullName evidence="9">Penicillin-binding protein</fullName>
    </recommendedName>
</protein>
<accession>A0A163UR45</accession>
<dbReference type="EMBL" id="LQRA01000088">
    <property type="protein sequence ID" value="KZE73700.1"/>
    <property type="molecule type" value="Genomic_DNA"/>
</dbReference>
<evidence type="ECO:0000259" key="6">
    <source>
        <dbReference type="Pfam" id="PF05223"/>
    </source>
</evidence>
<dbReference type="PROSITE" id="PS51257">
    <property type="entry name" value="PROKAR_LIPOPROTEIN"/>
    <property type="match status" value="1"/>
</dbReference>
<sequence>MTHRIVARGAAWGVLFVALLLTLAACKPEMKPPEEVMDSFVAAWQKRDYAAMYPSLTNHVKESVTQDAFVSRQQNIYEGIGLTELNITAAPTEKDPNAKTDQIRYKLHVEMKTSAGPIEFDQTATLRKEERAWGVDWSSSFLFPKLKDTDKVRVQTLPAKRGEILDRQGHGLAINEDQWEVGLVPQKMEQPSDESVSKLAALLNLKPEDIQAKLGASWVKPELFVPIALVPKDDPREAELFMVQGTSYRTKQVRSYPLGAAAAHLTGYIGKLNEQELKKHKDKGYRPDDWIGKTGLELTLEDRLRGRDGQRIYIMDAEGRDKVTLAKRDAVDGEDVKLTIDSGLQRAMYREMENDAGAGVAMQPLTGELLALVSTPSYDPNVWISGISTEQWKKWTENPDKPLFNRYASAYAPGSAFKPITAAIALEQGMLDPNEEKSITGKQWKKDSSWGNYYVTRVSEAASAVNLTKALMYSDNIYFAQVALGLGAERFEKAAGKFGFGEKLPLPLAVDVSSLSNAGIKKEVLLADSGYGQGEVVMSPLHVADAYTVFMNGGNMIKPVLEYDGRTAGEVWKSGLIRPEVSRMLTEQMKEVIQNPAGTGRGARIDGLTLAGKTGTAELKQKKGESGQENGWFVAYDTDKPKLLVALMVEKVEARGGSHHLAGTIKTLFRSFAK</sequence>